<sequence length="143" mass="15475">MPSDCFTPYDWSRSFLLPAHVHSNIALRGDVGMLGAHNVARGLLVETCRHSGAHPAGLHYAETVLDGGAIVIVDVTATAHLPIGELLTVHTSARHRRHGDARDGDWSISVDGVAYPNDDHRCPPSPPMQGWIVHRLARRPTSG</sequence>
<gene>
    <name evidence="1" type="ORF">H6H00_28125</name>
</gene>
<name>A0A7G7MGK5_9PSEU</name>
<evidence type="ECO:0000313" key="1">
    <source>
        <dbReference type="EMBL" id="QNG51916.1"/>
    </source>
</evidence>
<proteinExistence type="predicted"/>
<dbReference type="Proteomes" id="UP000515728">
    <property type="component" value="Chromosome"/>
</dbReference>
<dbReference type="KEGG" id="ppel:H6H00_28125"/>
<dbReference type="EMBL" id="CP060131">
    <property type="protein sequence ID" value="QNG51916.1"/>
    <property type="molecule type" value="Genomic_DNA"/>
</dbReference>
<reference evidence="1 2" key="1">
    <citation type="submission" date="2020-08" db="EMBL/GenBank/DDBJ databases">
        <authorList>
            <person name="Mo P."/>
        </authorList>
    </citation>
    <scope>NUCLEOTIDE SEQUENCE [LARGE SCALE GENOMIC DNA]</scope>
    <source>
        <strain evidence="1 2">CGMCC 4.1532</strain>
    </source>
</reference>
<accession>A0A7G7MGK5</accession>
<dbReference type="RefSeq" id="WP_185718668.1">
    <property type="nucleotide sequence ID" value="NZ_BAAAWI010000001.1"/>
</dbReference>
<keyword evidence="2" id="KW-1185">Reference proteome</keyword>
<protein>
    <submittedName>
        <fullName evidence="1">Uncharacterized protein</fullName>
    </submittedName>
</protein>
<organism evidence="1 2">
    <name type="scientific">Pseudonocardia petroleophila</name>
    <dbReference type="NCBI Taxonomy" id="37331"/>
    <lineage>
        <taxon>Bacteria</taxon>
        <taxon>Bacillati</taxon>
        <taxon>Actinomycetota</taxon>
        <taxon>Actinomycetes</taxon>
        <taxon>Pseudonocardiales</taxon>
        <taxon>Pseudonocardiaceae</taxon>
        <taxon>Pseudonocardia</taxon>
    </lineage>
</organism>
<dbReference type="AlphaFoldDB" id="A0A7G7MGK5"/>
<evidence type="ECO:0000313" key="2">
    <source>
        <dbReference type="Proteomes" id="UP000515728"/>
    </source>
</evidence>